<reference evidence="2 3" key="1">
    <citation type="submission" date="2018-04" db="EMBL/GenBank/DDBJ databases">
        <title>Altererythrobacter sp. HME9302 genome sequencing and assembly.</title>
        <authorList>
            <person name="Kang H."/>
            <person name="Kim H."/>
            <person name="Joh K."/>
        </authorList>
    </citation>
    <scope>NUCLEOTIDE SEQUENCE [LARGE SCALE GENOMIC DNA]</scope>
    <source>
        <strain evidence="2 3">HME9302</strain>
    </source>
</reference>
<accession>A0A369Q6N2</accession>
<dbReference type="OrthoDB" id="9813144at2"/>
<name>A0A369Q6N2_9SPHN</name>
<feature type="chain" id="PRO_5016869118" description="26 kDa periplasmic immunogenic protein" evidence="1">
    <location>
        <begin position="23"/>
        <end position="239"/>
    </location>
</feature>
<dbReference type="AlphaFoldDB" id="A0A369Q6N2"/>
<dbReference type="GO" id="GO:0006974">
    <property type="term" value="P:DNA damage response"/>
    <property type="evidence" value="ECO:0007669"/>
    <property type="project" value="TreeGrafter"/>
</dbReference>
<dbReference type="InterPro" id="IPR052022">
    <property type="entry name" value="26kDa_periplasmic_antigen"/>
</dbReference>
<dbReference type="Gene3D" id="3.30.110.170">
    <property type="entry name" value="Protein of unknown function (DUF541), domain 1"/>
    <property type="match status" value="1"/>
</dbReference>
<evidence type="ECO:0008006" key="4">
    <source>
        <dbReference type="Google" id="ProtNLM"/>
    </source>
</evidence>
<proteinExistence type="predicted"/>
<evidence type="ECO:0000313" key="3">
    <source>
        <dbReference type="Proteomes" id="UP000253727"/>
    </source>
</evidence>
<dbReference type="Gene3D" id="3.30.70.2970">
    <property type="entry name" value="Protein of unknown function (DUF541), domain 2"/>
    <property type="match status" value="1"/>
</dbReference>
<dbReference type="EMBL" id="QBKA01000002">
    <property type="protein sequence ID" value="RDC60364.1"/>
    <property type="molecule type" value="Genomic_DNA"/>
</dbReference>
<organism evidence="2 3">
    <name type="scientific">Alteripontixanthobacter maritimus</name>
    <dbReference type="NCBI Taxonomy" id="2161824"/>
    <lineage>
        <taxon>Bacteria</taxon>
        <taxon>Pseudomonadati</taxon>
        <taxon>Pseudomonadota</taxon>
        <taxon>Alphaproteobacteria</taxon>
        <taxon>Sphingomonadales</taxon>
        <taxon>Erythrobacteraceae</taxon>
        <taxon>Alteripontixanthobacter</taxon>
    </lineage>
</organism>
<dbReference type="PANTHER" id="PTHR34387">
    <property type="entry name" value="SLR1258 PROTEIN"/>
    <property type="match status" value="1"/>
</dbReference>
<comment type="caution">
    <text evidence="2">The sequence shown here is derived from an EMBL/GenBank/DDBJ whole genome shotgun (WGS) entry which is preliminary data.</text>
</comment>
<feature type="signal peptide" evidence="1">
    <location>
        <begin position="1"/>
        <end position="22"/>
    </location>
</feature>
<evidence type="ECO:0000313" key="2">
    <source>
        <dbReference type="EMBL" id="RDC60364.1"/>
    </source>
</evidence>
<dbReference type="RefSeq" id="WP_115366544.1">
    <property type="nucleotide sequence ID" value="NZ_QBKA01000002.1"/>
</dbReference>
<sequence length="239" mass="25637">MTRLLSLTAALPLTLLAAPLSAAEVTLESNGPVVELTVMEEVKARPDIVEIGAGVSTEARTAVAAMQSNAQQMSAVIARIKALGIDEDDIQTSGIRLNPQYDYNQNTRKQVFRGYEVVNQVSVTLREVDRTGPVLDALVASGATNLSGPGFRIEDETAAKDAARRAAMETALQRARDYAGMAGYSNVRLLSVNETVRNEMRPMGRVTMDAMTEEAASTPVQPGMVSTGVSVTITYEMTR</sequence>
<protein>
    <recommendedName>
        <fullName evidence="4">26 kDa periplasmic immunogenic protein</fullName>
    </recommendedName>
</protein>
<dbReference type="PANTHER" id="PTHR34387:SF1">
    <property type="entry name" value="PERIPLASMIC IMMUNOGENIC PROTEIN"/>
    <property type="match status" value="1"/>
</dbReference>
<keyword evidence="3" id="KW-1185">Reference proteome</keyword>
<evidence type="ECO:0000256" key="1">
    <source>
        <dbReference type="SAM" id="SignalP"/>
    </source>
</evidence>
<keyword evidence="1" id="KW-0732">Signal</keyword>
<dbReference type="Pfam" id="PF04402">
    <property type="entry name" value="SIMPL"/>
    <property type="match status" value="1"/>
</dbReference>
<dbReference type="Proteomes" id="UP000253727">
    <property type="component" value="Unassembled WGS sequence"/>
</dbReference>
<dbReference type="InterPro" id="IPR007497">
    <property type="entry name" value="SIMPL/DUF541"/>
</dbReference>
<gene>
    <name evidence="2" type="ORF">HME9302_01568</name>
</gene>